<organism evidence="2 3">
    <name type="scientific">Candidatus Abyssobacteria bacterium SURF_17</name>
    <dbReference type="NCBI Taxonomy" id="2093361"/>
    <lineage>
        <taxon>Bacteria</taxon>
        <taxon>Pseudomonadati</taxon>
        <taxon>Candidatus Hydrogenedentota</taxon>
        <taxon>Candidatus Abyssobacteria</taxon>
    </lineage>
</organism>
<comment type="caution">
    <text evidence="2">The sequence shown here is derived from an EMBL/GenBank/DDBJ whole genome shotgun (WGS) entry which is preliminary data.</text>
</comment>
<keyword evidence="1" id="KW-0472">Membrane</keyword>
<dbReference type="EMBL" id="QZKI01000121">
    <property type="protein sequence ID" value="RJP65906.1"/>
    <property type="molecule type" value="Genomic_DNA"/>
</dbReference>
<dbReference type="Proteomes" id="UP000285961">
    <property type="component" value="Unassembled WGS sequence"/>
</dbReference>
<dbReference type="AlphaFoldDB" id="A0A419ER34"/>
<evidence type="ECO:0000313" key="2">
    <source>
        <dbReference type="EMBL" id="RJP65906.1"/>
    </source>
</evidence>
<accession>A0A419ER34</accession>
<evidence type="ECO:0000313" key="3">
    <source>
        <dbReference type="Proteomes" id="UP000285961"/>
    </source>
</evidence>
<feature type="transmembrane region" description="Helical" evidence="1">
    <location>
        <begin position="43"/>
        <end position="64"/>
    </location>
</feature>
<keyword evidence="1" id="KW-1133">Transmembrane helix</keyword>
<protein>
    <submittedName>
        <fullName evidence="2">Uncharacterized protein</fullName>
    </submittedName>
</protein>
<reference evidence="2 3" key="1">
    <citation type="journal article" date="2017" name="ISME J.">
        <title>Energy and carbon metabolisms in a deep terrestrial subsurface fluid microbial community.</title>
        <authorList>
            <person name="Momper L."/>
            <person name="Jungbluth S.P."/>
            <person name="Lee M.D."/>
            <person name="Amend J.P."/>
        </authorList>
    </citation>
    <scope>NUCLEOTIDE SEQUENCE [LARGE SCALE GENOMIC DNA]</scope>
    <source>
        <strain evidence="2">SURF_17</strain>
    </source>
</reference>
<evidence type="ECO:0000256" key="1">
    <source>
        <dbReference type="SAM" id="Phobius"/>
    </source>
</evidence>
<gene>
    <name evidence="2" type="ORF">C4532_16910</name>
</gene>
<proteinExistence type="predicted"/>
<name>A0A419ER34_9BACT</name>
<keyword evidence="1" id="KW-0812">Transmembrane</keyword>
<sequence>MQSSQFSANTHSRYVLLSIRMILSIIEAGMFQKNKPQERIMKTLLIVVGLILLLGISAFAIMALKATSGRPKGPTGD</sequence>